<dbReference type="InterPro" id="IPR001466">
    <property type="entry name" value="Beta-lactam-related"/>
</dbReference>
<organism evidence="2 3">
    <name type="scientific">Methanospirillum lacunae</name>
    <dbReference type="NCBI Taxonomy" id="668570"/>
    <lineage>
        <taxon>Archaea</taxon>
        <taxon>Methanobacteriati</taxon>
        <taxon>Methanobacteriota</taxon>
        <taxon>Stenosarchaea group</taxon>
        <taxon>Methanomicrobia</taxon>
        <taxon>Methanomicrobiales</taxon>
        <taxon>Methanospirillaceae</taxon>
        <taxon>Methanospirillum</taxon>
    </lineage>
</organism>
<evidence type="ECO:0000313" key="3">
    <source>
        <dbReference type="Proteomes" id="UP000245657"/>
    </source>
</evidence>
<proteinExistence type="predicted"/>
<dbReference type="Pfam" id="PF00144">
    <property type="entry name" value="Beta-lactamase"/>
    <property type="match status" value="1"/>
</dbReference>
<evidence type="ECO:0000313" key="2">
    <source>
        <dbReference type="EMBL" id="PWR72659.1"/>
    </source>
</evidence>
<dbReference type="InterPro" id="IPR012338">
    <property type="entry name" value="Beta-lactam/transpept-like"/>
</dbReference>
<comment type="caution">
    <text evidence="2">The sequence shown here is derived from an EMBL/GenBank/DDBJ whole genome shotgun (WGS) entry which is preliminary data.</text>
</comment>
<reference evidence="2 3" key="1">
    <citation type="submission" date="2018-05" db="EMBL/GenBank/DDBJ databases">
        <title>Draft genome of Methanospirillum lacunae Ki8-1.</title>
        <authorList>
            <person name="Dueholm M.S."/>
            <person name="Nielsen P.H."/>
            <person name="Bakmann L.F."/>
            <person name="Otzen D.E."/>
        </authorList>
    </citation>
    <scope>NUCLEOTIDE SEQUENCE [LARGE SCALE GENOMIC DNA]</scope>
    <source>
        <strain evidence="2 3">Ki8-1</strain>
    </source>
</reference>
<dbReference type="SUPFAM" id="SSF56601">
    <property type="entry name" value="beta-lactamase/transpeptidase-like"/>
    <property type="match status" value="1"/>
</dbReference>
<gene>
    <name evidence="2" type="ORF">DK846_06745</name>
</gene>
<dbReference type="PANTHER" id="PTHR46825:SF15">
    <property type="entry name" value="BETA-LACTAMASE-RELATED DOMAIN-CONTAINING PROTEIN"/>
    <property type="match status" value="1"/>
</dbReference>
<dbReference type="Proteomes" id="UP000245657">
    <property type="component" value="Unassembled WGS sequence"/>
</dbReference>
<dbReference type="AlphaFoldDB" id="A0A2V2MYW2"/>
<dbReference type="Gene3D" id="2.40.128.600">
    <property type="match status" value="1"/>
</dbReference>
<name>A0A2V2MYW2_9EURY</name>
<dbReference type="Gene3D" id="3.40.710.10">
    <property type="entry name" value="DD-peptidase/beta-lactamase superfamily"/>
    <property type="match status" value="1"/>
</dbReference>
<sequence length="524" mass="58161">MKEKNIINYQIRLCLFFLIVCSIVCPVSSAPLMNTSTQDSIIVDFDQFATDVFNQSDIPGMAIAITDRSHILYAKGFGMTSLENPQPVTPDTIFLINSMSKAFTSAIVGILIDRGVFSWNDTVVSILPDFALSDPKTTREITISDLLVHNSGLFEYDGDLLFRMGLKSNDIVHQMRYLETEKPFRSGYGYNNLHYFVASEMINKKTGYPLSYTLKDLLLTPLGMQNTSIGFDFLSSPETTRCGFADHHIISENGYVPVPMDKDYLYGEYGEVGAGGISSNVIDMTKWLRLWLNEGKISGNRVLQNETIREILRPANTIASGPGFNFTYAKGWVVKCDPMLPYPVIWHNGATAGMSSYNGFIPEEGIGIVVLTNAGENGVADFIGDTFMFMISNPTDYYEFTNISALGSDIRPTAPVSPYSGVKPGTYDYSGLQGSYLNNYYGEMNIRNESGDFIVELGPRPLRLNLTPVNKTSSLFRFEPLIQNVSTPDGLFSFTYNSDNKVETISAQGLTNPDRPPVIFSRVS</sequence>
<dbReference type="InterPro" id="IPR050491">
    <property type="entry name" value="AmpC-like"/>
</dbReference>
<accession>A0A2V2MYW2</accession>
<feature type="domain" description="Beta-lactamase-related" evidence="1">
    <location>
        <begin position="48"/>
        <end position="379"/>
    </location>
</feature>
<protein>
    <recommendedName>
        <fullName evidence="1">Beta-lactamase-related domain-containing protein</fullName>
    </recommendedName>
</protein>
<dbReference type="PANTHER" id="PTHR46825">
    <property type="entry name" value="D-ALANYL-D-ALANINE-CARBOXYPEPTIDASE/ENDOPEPTIDASE AMPH"/>
    <property type="match status" value="1"/>
</dbReference>
<evidence type="ECO:0000259" key="1">
    <source>
        <dbReference type="Pfam" id="PF00144"/>
    </source>
</evidence>
<dbReference type="EMBL" id="QGMY01000006">
    <property type="protein sequence ID" value="PWR72659.1"/>
    <property type="molecule type" value="Genomic_DNA"/>
</dbReference>
<keyword evidence="3" id="KW-1185">Reference proteome</keyword>